<dbReference type="Proteomes" id="UP000234343">
    <property type="component" value="Chromosome"/>
</dbReference>
<gene>
    <name evidence="3" type="ORF">CAB17_14565</name>
</gene>
<keyword evidence="4" id="KW-1185">Reference proteome</keyword>
<dbReference type="RefSeq" id="WP_101900680.1">
    <property type="nucleotide sequence ID" value="NZ_CP025491.2"/>
</dbReference>
<protein>
    <submittedName>
        <fullName evidence="3">Uncharacterized protein</fullName>
    </submittedName>
</protein>
<reference evidence="3 4" key="1">
    <citation type="submission" date="2017-12" db="EMBL/GenBank/DDBJ databases">
        <title>Legionella sainthelensi LA01-117, whole genome sequence of a clinical isolate from New Zealand.</title>
        <authorList>
            <person name="Cree S.L."/>
            <person name="Slow S."/>
            <person name="Kennedy M.A."/>
            <person name="Murdoch D.R."/>
            <person name="Biggs P.J."/>
            <person name="Anderson T."/>
        </authorList>
    </citation>
    <scope>NUCLEOTIDE SEQUENCE [LARGE SCALE GENOMIC DNA]</scope>
    <source>
        <strain evidence="3 4">LA01-117</strain>
    </source>
</reference>
<feature type="signal peptide" evidence="2">
    <location>
        <begin position="1"/>
        <end position="28"/>
    </location>
</feature>
<keyword evidence="2" id="KW-0732">Signal</keyword>
<dbReference type="EMBL" id="CP025491">
    <property type="protein sequence ID" value="AUH73136.1"/>
    <property type="molecule type" value="Genomic_DNA"/>
</dbReference>
<feature type="chain" id="PRO_5014198370" evidence="2">
    <location>
        <begin position="29"/>
        <end position="111"/>
    </location>
</feature>
<feature type="compositionally biased region" description="Low complexity" evidence="1">
    <location>
        <begin position="91"/>
        <end position="111"/>
    </location>
</feature>
<organism evidence="3 4">
    <name type="scientific">Legionella sainthelensi</name>
    <dbReference type="NCBI Taxonomy" id="28087"/>
    <lineage>
        <taxon>Bacteria</taxon>
        <taxon>Pseudomonadati</taxon>
        <taxon>Pseudomonadota</taxon>
        <taxon>Gammaproteobacteria</taxon>
        <taxon>Legionellales</taxon>
        <taxon>Legionellaceae</taxon>
        <taxon>Legionella</taxon>
    </lineage>
</organism>
<accession>A0A2H5FNN3</accession>
<dbReference type="KEGG" id="lsh:CAB17_14565"/>
<evidence type="ECO:0000256" key="2">
    <source>
        <dbReference type="SAM" id="SignalP"/>
    </source>
</evidence>
<dbReference type="PROSITE" id="PS51257">
    <property type="entry name" value="PROKAR_LIPOPROTEIN"/>
    <property type="match status" value="1"/>
</dbReference>
<evidence type="ECO:0000256" key="1">
    <source>
        <dbReference type="SAM" id="MobiDB-lite"/>
    </source>
</evidence>
<dbReference type="AlphaFoldDB" id="A0A2H5FNN3"/>
<sequence>MNKLCVKMGVFAVLMSVSFLGWSGGACKAIAISCMQNGYFKGGEGSGKDLIKNCVIPVVAGTKTLPNTNFSPEQLQQCKMALAEKMKDKMQQQQTQQSQTQQPQTQQPPQQ</sequence>
<proteinExistence type="predicted"/>
<name>A0A2H5FNN3_9GAMM</name>
<evidence type="ECO:0000313" key="4">
    <source>
        <dbReference type="Proteomes" id="UP000234343"/>
    </source>
</evidence>
<feature type="region of interest" description="Disordered" evidence="1">
    <location>
        <begin position="86"/>
        <end position="111"/>
    </location>
</feature>
<evidence type="ECO:0000313" key="3">
    <source>
        <dbReference type="EMBL" id="AUH73136.1"/>
    </source>
</evidence>